<feature type="domain" description="Bacterial sugar transferase" evidence="4">
    <location>
        <begin position="239"/>
        <end position="421"/>
    </location>
</feature>
<feature type="transmembrane region" description="Helical" evidence="3">
    <location>
        <begin position="241"/>
        <end position="265"/>
    </location>
</feature>
<dbReference type="EMBL" id="PVTI01000003">
    <property type="protein sequence ID" value="PRY62911.1"/>
    <property type="molecule type" value="Genomic_DNA"/>
</dbReference>
<proteinExistence type="inferred from homology"/>
<protein>
    <submittedName>
        <fullName evidence="5">Lipopolysaccharide/colanic/teichoic acid biosynthesis glycosyltransferase</fullName>
    </submittedName>
</protein>
<comment type="caution">
    <text evidence="5">The sequence shown here is derived from an EMBL/GenBank/DDBJ whole genome shotgun (WGS) entry which is preliminary data.</text>
</comment>
<feature type="transmembrane region" description="Helical" evidence="3">
    <location>
        <begin position="41"/>
        <end position="66"/>
    </location>
</feature>
<name>A0A2T0UYB0_9MICO</name>
<gene>
    <name evidence="5" type="ORF">BCF74_103118</name>
</gene>
<feature type="region of interest" description="Disordered" evidence="2">
    <location>
        <begin position="428"/>
        <end position="472"/>
    </location>
</feature>
<dbReference type="PANTHER" id="PTHR30576:SF0">
    <property type="entry name" value="UNDECAPRENYL-PHOSPHATE N-ACETYLGALACTOSAMINYL 1-PHOSPHATE TRANSFERASE-RELATED"/>
    <property type="match status" value="1"/>
</dbReference>
<keyword evidence="3" id="KW-0812">Transmembrane</keyword>
<feature type="compositionally biased region" description="Acidic residues" evidence="2">
    <location>
        <begin position="436"/>
        <end position="447"/>
    </location>
</feature>
<dbReference type="Proteomes" id="UP000237822">
    <property type="component" value="Unassembled WGS sequence"/>
</dbReference>
<dbReference type="AlphaFoldDB" id="A0A2T0UYB0"/>
<sequence length="472" mass="52550">MRQRILVGLAMADAVLLLVAFVLGTALVFDRLPAATPGEAVQVLARLCAIWVLSSFIGSFMTGLVVSQGPPRPTYGRGVLTTIFAFFALAGQIIVLRPYFSRPLVLAVGVIWLLLVLLLRYVLRRRPWSERIVVISKSDELIGEVRRARHITVLDVIDPNTSGPIPPPPPDASIVVDLSVPWSRDVTRYVSATSVAGREVRSLGEMYEAHTGRVPLDHLSEGWEIENSLTRKLPFLPFKHAIDLVLVVLTVPLWLPIVAVVALLVRVIDGSPVIFKQVRVGRRGELVELFKFRTMLVDAEAEGAKQAVGHDPRITRLGRILRSIRLDELPQLFNVLRGDLSIVGPRPEQVAFVQTYREAIPFYEQRHLVRPGITGWAQVCHGYVASEEETIKKLSYDFYYLKHMSPLLDLEVLARSVKTILTASGTTPRDLAQEQAEIDEEAVDLAEDTATHRPISPADGPRKQEHRPKRAS</sequence>
<dbReference type="PANTHER" id="PTHR30576">
    <property type="entry name" value="COLANIC BIOSYNTHESIS UDP-GLUCOSE LIPID CARRIER TRANSFERASE"/>
    <property type="match status" value="1"/>
</dbReference>
<evidence type="ECO:0000313" key="6">
    <source>
        <dbReference type="Proteomes" id="UP000237822"/>
    </source>
</evidence>
<evidence type="ECO:0000256" key="1">
    <source>
        <dbReference type="ARBA" id="ARBA00006464"/>
    </source>
</evidence>
<evidence type="ECO:0000256" key="2">
    <source>
        <dbReference type="SAM" id="MobiDB-lite"/>
    </source>
</evidence>
<feature type="transmembrane region" description="Helical" evidence="3">
    <location>
        <begin position="104"/>
        <end position="123"/>
    </location>
</feature>
<dbReference type="Pfam" id="PF02397">
    <property type="entry name" value="Bac_transf"/>
    <property type="match status" value="1"/>
</dbReference>
<evidence type="ECO:0000259" key="4">
    <source>
        <dbReference type="Pfam" id="PF02397"/>
    </source>
</evidence>
<evidence type="ECO:0000256" key="3">
    <source>
        <dbReference type="SAM" id="Phobius"/>
    </source>
</evidence>
<comment type="similarity">
    <text evidence="1">Belongs to the bacterial sugar transferase family.</text>
</comment>
<keyword evidence="3" id="KW-1133">Transmembrane helix</keyword>
<dbReference type="InterPro" id="IPR003362">
    <property type="entry name" value="Bact_transf"/>
</dbReference>
<keyword evidence="6" id="KW-1185">Reference proteome</keyword>
<reference evidence="5 6" key="1">
    <citation type="submission" date="2018-03" db="EMBL/GenBank/DDBJ databases">
        <title>Genomic Encyclopedia of Archaeal and Bacterial Type Strains, Phase II (KMG-II): from individual species to whole genera.</title>
        <authorList>
            <person name="Goeker M."/>
        </authorList>
    </citation>
    <scope>NUCLEOTIDE SEQUENCE [LARGE SCALE GENOMIC DNA]</scope>
    <source>
        <strain evidence="5 6">ATCC BAA-1496</strain>
    </source>
</reference>
<feature type="transmembrane region" description="Helical" evidence="3">
    <location>
        <begin position="78"/>
        <end position="98"/>
    </location>
</feature>
<feature type="transmembrane region" description="Helical" evidence="3">
    <location>
        <begin position="7"/>
        <end position="29"/>
    </location>
</feature>
<accession>A0A2T0UYB0</accession>
<dbReference type="RefSeq" id="WP_170070114.1">
    <property type="nucleotide sequence ID" value="NZ_PVTI01000003.1"/>
</dbReference>
<keyword evidence="5" id="KW-0808">Transferase</keyword>
<organism evidence="5 6">
    <name type="scientific">Knoellia remsis</name>
    <dbReference type="NCBI Taxonomy" id="407159"/>
    <lineage>
        <taxon>Bacteria</taxon>
        <taxon>Bacillati</taxon>
        <taxon>Actinomycetota</taxon>
        <taxon>Actinomycetes</taxon>
        <taxon>Micrococcales</taxon>
        <taxon>Intrasporangiaceae</taxon>
        <taxon>Knoellia</taxon>
    </lineage>
</organism>
<keyword evidence="3" id="KW-0472">Membrane</keyword>
<evidence type="ECO:0000313" key="5">
    <source>
        <dbReference type="EMBL" id="PRY62911.1"/>
    </source>
</evidence>
<dbReference type="GO" id="GO:0016780">
    <property type="term" value="F:phosphotransferase activity, for other substituted phosphate groups"/>
    <property type="evidence" value="ECO:0007669"/>
    <property type="project" value="TreeGrafter"/>
</dbReference>